<feature type="binding site" description="axial binding residue" evidence="8">
    <location>
        <position position="471"/>
    </location>
    <ligand>
        <name>heme</name>
        <dbReference type="ChEBI" id="CHEBI:30413"/>
    </ligand>
    <ligandPart>
        <name>Fe</name>
        <dbReference type="ChEBI" id="CHEBI:18248"/>
    </ligandPart>
</feature>
<evidence type="ECO:0000256" key="3">
    <source>
        <dbReference type="ARBA" id="ARBA00022617"/>
    </source>
</evidence>
<reference evidence="11 12" key="1">
    <citation type="journal article" date="2018" name="Nat. Ecol. Evol.">
        <title>Pezizomycetes genomes reveal the molecular basis of ectomycorrhizal truffle lifestyle.</title>
        <authorList>
            <person name="Murat C."/>
            <person name="Payen T."/>
            <person name="Noel B."/>
            <person name="Kuo A."/>
            <person name="Morin E."/>
            <person name="Chen J."/>
            <person name="Kohler A."/>
            <person name="Krizsan K."/>
            <person name="Balestrini R."/>
            <person name="Da Silva C."/>
            <person name="Montanini B."/>
            <person name="Hainaut M."/>
            <person name="Levati E."/>
            <person name="Barry K.W."/>
            <person name="Belfiori B."/>
            <person name="Cichocki N."/>
            <person name="Clum A."/>
            <person name="Dockter R.B."/>
            <person name="Fauchery L."/>
            <person name="Guy J."/>
            <person name="Iotti M."/>
            <person name="Le Tacon F."/>
            <person name="Lindquist E.A."/>
            <person name="Lipzen A."/>
            <person name="Malagnac F."/>
            <person name="Mello A."/>
            <person name="Molinier V."/>
            <person name="Miyauchi S."/>
            <person name="Poulain J."/>
            <person name="Riccioni C."/>
            <person name="Rubini A."/>
            <person name="Sitrit Y."/>
            <person name="Splivallo R."/>
            <person name="Traeger S."/>
            <person name="Wang M."/>
            <person name="Zifcakova L."/>
            <person name="Wipf D."/>
            <person name="Zambonelli A."/>
            <person name="Paolocci F."/>
            <person name="Nowrousian M."/>
            <person name="Ottonello S."/>
            <person name="Baldrian P."/>
            <person name="Spatafora J.W."/>
            <person name="Henrissat B."/>
            <person name="Nagy L.G."/>
            <person name="Aury J.M."/>
            <person name="Wincker P."/>
            <person name="Grigoriev I.V."/>
            <person name="Bonfante P."/>
            <person name="Martin F.M."/>
        </authorList>
    </citation>
    <scope>NUCLEOTIDE SEQUENCE [LARGE SCALE GENOMIC DNA]</scope>
    <source>
        <strain evidence="11 12">RN42</strain>
    </source>
</reference>
<dbReference type="GO" id="GO:0020037">
    <property type="term" value="F:heme binding"/>
    <property type="evidence" value="ECO:0007669"/>
    <property type="project" value="InterPro"/>
</dbReference>
<evidence type="ECO:0000256" key="7">
    <source>
        <dbReference type="ARBA" id="ARBA00023033"/>
    </source>
</evidence>
<keyword evidence="6 8" id="KW-0408">Iron</keyword>
<evidence type="ECO:0000313" key="12">
    <source>
        <dbReference type="Proteomes" id="UP000275078"/>
    </source>
</evidence>
<dbReference type="Gene3D" id="1.10.630.10">
    <property type="entry name" value="Cytochrome P450"/>
    <property type="match status" value="1"/>
</dbReference>
<keyword evidence="4 8" id="KW-0479">Metal-binding</keyword>
<evidence type="ECO:0000256" key="10">
    <source>
        <dbReference type="SAM" id="Phobius"/>
    </source>
</evidence>
<protein>
    <submittedName>
        <fullName evidence="11">CYP52A18</fullName>
    </submittedName>
</protein>
<dbReference type="Pfam" id="PF00067">
    <property type="entry name" value="p450"/>
    <property type="match status" value="1"/>
</dbReference>
<dbReference type="SUPFAM" id="SSF48264">
    <property type="entry name" value="Cytochrome P450"/>
    <property type="match status" value="1"/>
</dbReference>
<evidence type="ECO:0000313" key="11">
    <source>
        <dbReference type="EMBL" id="RPA80792.1"/>
    </source>
</evidence>
<keyword evidence="10" id="KW-0812">Transmembrane</keyword>
<dbReference type="PRINTS" id="PR01239">
    <property type="entry name" value="EP450IICYP52"/>
</dbReference>
<dbReference type="CDD" id="cd11063">
    <property type="entry name" value="CYP52"/>
    <property type="match status" value="1"/>
</dbReference>
<evidence type="ECO:0000256" key="5">
    <source>
        <dbReference type="ARBA" id="ARBA00023002"/>
    </source>
</evidence>
<keyword evidence="10" id="KW-0472">Membrane</keyword>
<dbReference type="OrthoDB" id="1470350at2759"/>
<evidence type="ECO:0000256" key="8">
    <source>
        <dbReference type="PIRSR" id="PIRSR602402-1"/>
    </source>
</evidence>
<proteinExistence type="inferred from homology"/>
<accession>A0A3N4I3V5</accession>
<comment type="similarity">
    <text evidence="2 9">Belongs to the cytochrome P450 family.</text>
</comment>
<evidence type="ECO:0000256" key="2">
    <source>
        <dbReference type="ARBA" id="ARBA00010617"/>
    </source>
</evidence>
<dbReference type="InterPro" id="IPR002402">
    <property type="entry name" value="Cyt_P450_E_grp-II"/>
</dbReference>
<dbReference type="PROSITE" id="PS00086">
    <property type="entry name" value="CYTOCHROME_P450"/>
    <property type="match status" value="1"/>
</dbReference>
<evidence type="ECO:0000256" key="9">
    <source>
        <dbReference type="RuleBase" id="RU000461"/>
    </source>
</evidence>
<dbReference type="GO" id="GO:0005506">
    <property type="term" value="F:iron ion binding"/>
    <property type="evidence" value="ECO:0007669"/>
    <property type="project" value="InterPro"/>
</dbReference>
<comment type="cofactor">
    <cofactor evidence="1 8">
        <name>heme</name>
        <dbReference type="ChEBI" id="CHEBI:30413"/>
    </cofactor>
</comment>
<name>A0A3N4I3V5_ASCIM</name>
<dbReference type="Proteomes" id="UP000275078">
    <property type="component" value="Unassembled WGS sequence"/>
</dbReference>
<keyword evidence="12" id="KW-1185">Reference proteome</keyword>
<dbReference type="EMBL" id="ML119685">
    <property type="protein sequence ID" value="RPA80792.1"/>
    <property type="molecule type" value="Genomic_DNA"/>
</dbReference>
<dbReference type="InterPro" id="IPR001128">
    <property type="entry name" value="Cyt_P450"/>
</dbReference>
<evidence type="ECO:0000256" key="6">
    <source>
        <dbReference type="ARBA" id="ARBA00023004"/>
    </source>
</evidence>
<organism evidence="11 12">
    <name type="scientific">Ascobolus immersus RN42</name>
    <dbReference type="NCBI Taxonomy" id="1160509"/>
    <lineage>
        <taxon>Eukaryota</taxon>
        <taxon>Fungi</taxon>
        <taxon>Dikarya</taxon>
        <taxon>Ascomycota</taxon>
        <taxon>Pezizomycotina</taxon>
        <taxon>Pezizomycetes</taxon>
        <taxon>Pezizales</taxon>
        <taxon>Ascobolaceae</taxon>
        <taxon>Ascobolus</taxon>
    </lineage>
</organism>
<dbReference type="STRING" id="1160509.A0A3N4I3V5"/>
<gene>
    <name evidence="11" type="ORF">BJ508DRAFT_415257</name>
</gene>
<dbReference type="GO" id="GO:0016712">
    <property type="term" value="F:oxidoreductase activity, acting on paired donors, with incorporation or reduction of molecular oxygen, reduced flavin or flavoprotein as one donor, and incorporation of one atom of oxygen"/>
    <property type="evidence" value="ECO:0007669"/>
    <property type="project" value="InterPro"/>
</dbReference>
<dbReference type="PRINTS" id="PR00385">
    <property type="entry name" value="P450"/>
</dbReference>
<evidence type="ECO:0000256" key="1">
    <source>
        <dbReference type="ARBA" id="ARBA00001971"/>
    </source>
</evidence>
<keyword evidence="10" id="KW-1133">Transmembrane helix</keyword>
<dbReference type="InterPro" id="IPR002974">
    <property type="entry name" value="Cyt_P450_E_CYP52_ascomycetes"/>
</dbReference>
<dbReference type="InterPro" id="IPR036396">
    <property type="entry name" value="Cyt_P450_sf"/>
</dbReference>
<keyword evidence="7 9" id="KW-0503">Monooxygenase</keyword>
<evidence type="ECO:0000256" key="4">
    <source>
        <dbReference type="ARBA" id="ARBA00022723"/>
    </source>
</evidence>
<dbReference type="InterPro" id="IPR047146">
    <property type="entry name" value="Cyt_P450_E_CYP52_fungi"/>
</dbReference>
<sequence length="526" mass="60128">MAVLSTELGAFQPFNLLVALTAAYIFYSIITRLYTSHLRKQLAAKLGCQPAFNSTPGILAAIKNSYECLLVFKEIRYNEWMEAKFTSTGLKTVQQTVFGHVSISTCDAENIKHVLSTRFEDFALGRRNDHMVPLLGHGIFSTDGEVWKYSRSVVRPHFSKKDIEDFRSIERHFRNLVKHIDARPGLVVDNFQSLFYKMTLDSSTEFLTGTSSNTLAQLPVDGVETKNIFMEAFDKAQELIVYSMATDLESIIFKLPAWKRARDDVFKFVDEKIQQALAENPEGLEKRADAKPREFTILHHLISDTRDPVFLRDQILSLMLAGRDTTACLLSFATYELARHPELYAKLRREIITQLGSDESRFTFSSLKDCSYLQYVLNETLRLYPPVPDNMRYAVEDTYIPRGGGPDQMSPVFLQKGQPVNYNVYAMQRDPRIWGPNAAKFIPERWEKGHPEYRKTGAWEYLPFNGGPRICIGQQYALANGGYVLARLCQLYERMDTLDPERKDPLMNSSLVMSLYNPAPIKLVRA</sequence>
<dbReference type="InterPro" id="IPR017972">
    <property type="entry name" value="Cyt_P450_CS"/>
</dbReference>
<dbReference type="PRINTS" id="PR00464">
    <property type="entry name" value="EP450II"/>
</dbReference>
<dbReference type="PANTHER" id="PTHR24287:SF1">
    <property type="entry name" value="P450, PUTATIVE (EUROFUNG)-RELATED"/>
    <property type="match status" value="1"/>
</dbReference>
<feature type="transmembrane region" description="Helical" evidence="10">
    <location>
        <begin position="14"/>
        <end position="35"/>
    </location>
</feature>
<dbReference type="PANTHER" id="PTHR24287">
    <property type="entry name" value="P450, PUTATIVE (EUROFUNG)-RELATED"/>
    <property type="match status" value="1"/>
</dbReference>
<dbReference type="AlphaFoldDB" id="A0A3N4I3V5"/>
<keyword evidence="5 9" id="KW-0560">Oxidoreductase</keyword>
<keyword evidence="3 8" id="KW-0349">Heme</keyword>